<organism evidence="1 2">
    <name type="scientific">Tigriopus californicus</name>
    <name type="common">Marine copepod</name>
    <dbReference type="NCBI Taxonomy" id="6832"/>
    <lineage>
        <taxon>Eukaryota</taxon>
        <taxon>Metazoa</taxon>
        <taxon>Ecdysozoa</taxon>
        <taxon>Arthropoda</taxon>
        <taxon>Crustacea</taxon>
        <taxon>Multicrustacea</taxon>
        <taxon>Hexanauplia</taxon>
        <taxon>Copepoda</taxon>
        <taxon>Harpacticoida</taxon>
        <taxon>Harpacticidae</taxon>
        <taxon>Tigriopus</taxon>
    </lineage>
</organism>
<reference evidence="1 2" key="1">
    <citation type="journal article" date="2018" name="Nat. Ecol. Evol.">
        <title>Genomic signatures of mitonuclear coevolution across populations of Tigriopus californicus.</title>
        <authorList>
            <person name="Barreto F.S."/>
            <person name="Watson E.T."/>
            <person name="Lima T.G."/>
            <person name="Willett C.S."/>
            <person name="Edmands S."/>
            <person name="Li W."/>
            <person name="Burton R.S."/>
        </authorList>
    </citation>
    <scope>NUCLEOTIDE SEQUENCE [LARGE SCALE GENOMIC DNA]</scope>
    <source>
        <strain evidence="1 2">San Diego</strain>
    </source>
</reference>
<protein>
    <submittedName>
        <fullName evidence="1">Uncharacterized protein</fullName>
    </submittedName>
</protein>
<dbReference type="Proteomes" id="UP000318571">
    <property type="component" value="Chromosome 2"/>
</dbReference>
<evidence type="ECO:0000313" key="1">
    <source>
        <dbReference type="EMBL" id="TRY75885.1"/>
    </source>
</evidence>
<dbReference type="AlphaFoldDB" id="A0A553PDX7"/>
<evidence type="ECO:0000313" key="2">
    <source>
        <dbReference type="Proteomes" id="UP000318571"/>
    </source>
</evidence>
<gene>
    <name evidence="1" type="ORF">TCAL_16849</name>
</gene>
<keyword evidence="2" id="KW-1185">Reference proteome</keyword>
<accession>A0A553PDX7</accession>
<comment type="caution">
    <text evidence="1">The sequence shown here is derived from an EMBL/GenBank/DDBJ whole genome shotgun (WGS) entry which is preliminary data.</text>
</comment>
<dbReference type="EMBL" id="VCGU01000005">
    <property type="protein sequence ID" value="TRY75885.1"/>
    <property type="molecule type" value="Genomic_DNA"/>
</dbReference>
<sequence>MTTRQMKWVSLPVNVWNSSNLKFSWSSKSGSSGEVHSTLRRVTVLKGGQESETVLWVIDGTYAKSLFKASDDFSCTPKKTAFNRVAIKALNSK</sequence>
<name>A0A553PDX7_TIGCA</name>
<proteinExistence type="predicted"/>